<organism evidence="6 7">
    <name type="scientific">Shinella kummerowiae</name>
    <dbReference type="NCBI Taxonomy" id="417745"/>
    <lineage>
        <taxon>Bacteria</taxon>
        <taxon>Pseudomonadati</taxon>
        <taxon>Pseudomonadota</taxon>
        <taxon>Alphaproteobacteria</taxon>
        <taxon>Hyphomicrobiales</taxon>
        <taxon>Rhizobiaceae</taxon>
        <taxon>Shinella</taxon>
    </lineage>
</organism>
<dbReference type="SUPFAM" id="SSF46689">
    <property type="entry name" value="Homeodomain-like"/>
    <property type="match status" value="2"/>
</dbReference>
<dbReference type="InterPro" id="IPR003313">
    <property type="entry name" value="AraC-bd"/>
</dbReference>
<comment type="caution">
    <text evidence="6">The sequence shown here is derived from an EMBL/GenBank/DDBJ whole genome shotgun (WGS) entry which is preliminary data.</text>
</comment>
<dbReference type="InterPro" id="IPR050204">
    <property type="entry name" value="AraC_XylS_family_regulators"/>
</dbReference>
<keyword evidence="1" id="KW-0805">Transcription regulation</keyword>
<keyword evidence="2" id="KW-0238">DNA-binding</keyword>
<dbReference type="SMART" id="SM00342">
    <property type="entry name" value="HTH_ARAC"/>
    <property type="match status" value="1"/>
</dbReference>
<gene>
    <name evidence="6" type="ORF">GR138_17060</name>
</gene>
<evidence type="ECO:0000256" key="2">
    <source>
        <dbReference type="ARBA" id="ARBA00023125"/>
    </source>
</evidence>
<proteinExistence type="predicted"/>
<sequence>MTANLVSNMQVYSRKKAADHSAANAVAGALDAPLERSCVEKDRIVIAPELAGIERIEARFHGKGFEPHRHDTYALGVTMAGIQTFRYRGEARFSLPGNVIVLHPDEMHDGGAGTDDGLTYRMMYIPPERFLPVTAKRGRTLPFVAAPVVADPRLARLLLEAIGSMDAAIEPLKLDEMVEEIAAALLDHAGVPQARRGRLARAEVLKACDFLRENLSQQVSSTELEAVTGLDRFTLARQFRQVLGTSPHRYLVMRRLEQAKGLIAAGESLAEAAFASGFADQAHLNRHFKKALGMTPGRFAALAGGRAR</sequence>
<dbReference type="InterPro" id="IPR009057">
    <property type="entry name" value="Homeodomain-like_sf"/>
</dbReference>
<dbReference type="InterPro" id="IPR018060">
    <property type="entry name" value="HTH_AraC"/>
</dbReference>
<dbReference type="GO" id="GO:0043565">
    <property type="term" value="F:sequence-specific DNA binding"/>
    <property type="evidence" value="ECO:0007669"/>
    <property type="project" value="InterPro"/>
</dbReference>
<dbReference type="SUPFAM" id="SSF51215">
    <property type="entry name" value="Regulatory protein AraC"/>
    <property type="match status" value="1"/>
</dbReference>
<dbReference type="PANTHER" id="PTHR46796:SF2">
    <property type="entry name" value="TRANSCRIPTIONAL REGULATORY PROTEIN"/>
    <property type="match status" value="1"/>
</dbReference>
<dbReference type="Proteomes" id="UP000435802">
    <property type="component" value="Unassembled WGS sequence"/>
</dbReference>
<dbReference type="InterPro" id="IPR018062">
    <property type="entry name" value="HTH_AraC-typ_CS"/>
</dbReference>
<feature type="domain" description="HTH araC/xylS-type" evidence="5">
    <location>
        <begin position="205"/>
        <end position="302"/>
    </location>
</feature>
<evidence type="ECO:0000256" key="3">
    <source>
        <dbReference type="ARBA" id="ARBA00023159"/>
    </source>
</evidence>
<dbReference type="PROSITE" id="PS01124">
    <property type="entry name" value="HTH_ARAC_FAMILY_2"/>
    <property type="match status" value="1"/>
</dbReference>
<evidence type="ECO:0000256" key="1">
    <source>
        <dbReference type="ARBA" id="ARBA00023015"/>
    </source>
</evidence>
<protein>
    <submittedName>
        <fullName evidence="6">Helix-turn-helix domain-containing protein</fullName>
    </submittedName>
</protein>
<dbReference type="PROSITE" id="PS00041">
    <property type="entry name" value="HTH_ARAC_FAMILY_1"/>
    <property type="match status" value="1"/>
</dbReference>
<dbReference type="InterPro" id="IPR037923">
    <property type="entry name" value="HTH-like"/>
</dbReference>
<dbReference type="Pfam" id="PF12833">
    <property type="entry name" value="HTH_18"/>
    <property type="match status" value="1"/>
</dbReference>
<keyword evidence="4" id="KW-0804">Transcription</keyword>
<evidence type="ECO:0000313" key="7">
    <source>
        <dbReference type="Proteomes" id="UP000435802"/>
    </source>
</evidence>
<evidence type="ECO:0000259" key="5">
    <source>
        <dbReference type="PROSITE" id="PS01124"/>
    </source>
</evidence>
<keyword evidence="7" id="KW-1185">Reference proteome</keyword>
<evidence type="ECO:0000256" key="4">
    <source>
        <dbReference type="ARBA" id="ARBA00023163"/>
    </source>
</evidence>
<accession>A0A6N8SCV2</accession>
<reference evidence="6 7" key="1">
    <citation type="submission" date="2019-12" db="EMBL/GenBank/DDBJ databases">
        <title>Shinella kummerowiae sp. nov., a symbiotic bacterium isolated from root nodules of the herbal legume Kummerowia stipulacea.</title>
        <authorList>
            <person name="Gao J."/>
        </authorList>
    </citation>
    <scope>NUCLEOTIDE SEQUENCE [LARGE SCALE GENOMIC DNA]</scope>
    <source>
        <strain evidence="6 7">CCBAU 25048</strain>
    </source>
</reference>
<dbReference type="GO" id="GO:0003700">
    <property type="term" value="F:DNA-binding transcription factor activity"/>
    <property type="evidence" value="ECO:0007669"/>
    <property type="project" value="InterPro"/>
</dbReference>
<dbReference type="AlphaFoldDB" id="A0A6N8SCV2"/>
<dbReference type="PANTHER" id="PTHR46796">
    <property type="entry name" value="HTH-TYPE TRANSCRIPTIONAL ACTIVATOR RHAS-RELATED"/>
    <property type="match status" value="1"/>
</dbReference>
<dbReference type="Gene3D" id="1.10.10.60">
    <property type="entry name" value="Homeodomain-like"/>
    <property type="match status" value="1"/>
</dbReference>
<keyword evidence="3" id="KW-0010">Activator</keyword>
<evidence type="ECO:0000313" key="6">
    <source>
        <dbReference type="EMBL" id="MXN46905.1"/>
    </source>
</evidence>
<dbReference type="EMBL" id="WUMK01000006">
    <property type="protein sequence ID" value="MXN46905.1"/>
    <property type="molecule type" value="Genomic_DNA"/>
</dbReference>
<dbReference type="OrthoDB" id="9809338at2"/>
<dbReference type="Pfam" id="PF02311">
    <property type="entry name" value="AraC_binding"/>
    <property type="match status" value="1"/>
</dbReference>
<name>A0A6N8SCV2_9HYPH</name>